<proteinExistence type="predicted"/>
<evidence type="ECO:0000313" key="1">
    <source>
        <dbReference type="EMBL" id="GIJ62966.1"/>
    </source>
</evidence>
<evidence type="ECO:0000313" key="2">
    <source>
        <dbReference type="Proteomes" id="UP000612585"/>
    </source>
</evidence>
<dbReference type="RefSeq" id="WP_204008933.1">
    <property type="nucleotide sequence ID" value="NZ_BOPG01000085.1"/>
</dbReference>
<dbReference type="Proteomes" id="UP000612585">
    <property type="component" value="Unassembled WGS sequence"/>
</dbReference>
<comment type="caution">
    <text evidence="1">The sequence shown here is derived from an EMBL/GenBank/DDBJ whole genome shotgun (WGS) entry which is preliminary data.</text>
</comment>
<organism evidence="1 2">
    <name type="scientific">Virgisporangium aurantiacum</name>
    <dbReference type="NCBI Taxonomy" id="175570"/>
    <lineage>
        <taxon>Bacteria</taxon>
        <taxon>Bacillati</taxon>
        <taxon>Actinomycetota</taxon>
        <taxon>Actinomycetes</taxon>
        <taxon>Micromonosporales</taxon>
        <taxon>Micromonosporaceae</taxon>
        <taxon>Virgisporangium</taxon>
    </lineage>
</organism>
<sequence length="977" mass="105821">MGQPLPAVTLPKRVTDREVYLAVAAASGPETDVLAGIVRHVLLLRPNLAAARLRELSTTVATAIAQHRPDPARDLSPDDAFRMSRILVAVVPHLTTTPLREAATGYTREFLRSFRQGAGQRRQVQPLDLQFDRVPNVRRLCRQIWAGLYDTAVARPAVAAGIDTGPLGAALGIGTGDAAAVAVTKVDLPVLRTLVEQHIQPNGALSMPAGGVQSTLGAISGSVSGVRDQYTTTLIEINVSIGKAEDKKTPENLSALDKAIKKAEELDKQLKDAADGSKEALGVLAAVADLVDAEFGNDIREFATISVGMLTAAQKAARASAQVGKFIQGIASASSCELFLGGGIGFAFVMTALMIQATGLFGGRSKPIEQVILEELRKLAELVAELRDEMRVRFDRIDARLDRMYSGLLARLAEIDFNLGQVEGNVEELQASLYQLHTELTRLTADFQAQLDAAHRRDLVEGINGFLNFQERTGQPIDNETFLEAENLFFTWGNDHARDPLQAGPEERPFTDDDLLTELTRFSTATNINYLRLAPAERFGLAPLASGRLANPLDWIVAAEAYAQLSEESPALAAPISDNRVAALIEIGAALGTALSRIADPQLFDTLHDHYRTRYDDLRRAISDAEAQFRIAPRHQLHNITLFGGAEQGPPDEHFFNSDRETWVELGRCGGGRFDDKVAKLSTAAITDLNLTPLRPYLIADNLSNSSLPGVASGLRKLSACIAASWRLISSEEPGLGNIVRLTYELSMHVNINYGTEVVYRYTADTRERFIASVPKSELGSFDPTTGPRGKNPYPLLVGDKKLWSKLTTFPRRQAIVNPALRAATVTTVAAKLRLAQRAFYNQVAERLGQAGDPIGRFGRRLTGAKLLWQQLVVAGFPLSVQANEILRGLVLGGNALLAGSDAEAEDALLDDVRDLYAFFGTRREDPPAANISAELRTLALGRATQLKTLLDGIVAAGNPPEPPQVFAPTLLRLSLL</sequence>
<reference evidence="1" key="1">
    <citation type="submission" date="2021-01" db="EMBL/GenBank/DDBJ databases">
        <title>Whole genome shotgun sequence of Virgisporangium aurantiacum NBRC 16421.</title>
        <authorList>
            <person name="Komaki H."/>
            <person name="Tamura T."/>
        </authorList>
    </citation>
    <scope>NUCLEOTIDE SEQUENCE</scope>
    <source>
        <strain evidence="1">NBRC 16421</strain>
    </source>
</reference>
<gene>
    <name evidence="1" type="ORF">Vau01_104820</name>
</gene>
<keyword evidence="2" id="KW-1185">Reference proteome</keyword>
<accession>A0A8J4E624</accession>
<name>A0A8J4E624_9ACTN</name>
<dbReference type="EMBL" id="BOPG01000085">
    <property type="protein sequence ID" value="GIJ62966.1"/>
    <property type="molecule type" value="Genomic_DNA"/>
</dbReference>
<protein>
    <submittedName>
        <fullName evidence="1">Uncharacterized protein</fullName>
    </submittedName>
</protein>
<dbReference type="AlphaFoldDB" id="A0A8J4E624"/>